<accession>A0ABN7MBX6</accession>
<protein>
    <submittedName>
        <fullName evidence="2">Uncharacterized protein</fullName>
    </submittedName>
</protein>
<evidence type="ECO:0000313" key="2">
    <source>
        <dbReference type="EMBL" id="CAE6793626.1"/>
    </source>
</evidence>
<comment type="caution">
    <text evidence="2">The sequence shown here is derived from an EMBL/GenBank/DDBJ whole genome shotgun (WGS) entry which is preliminary data.</text>
</comment>
<reference evidence="2 3" key="1">
    <citation type="submission" date="2021-02" db="EMBL/GenBank/DDBJ databases">
        <authorList>
            <person name="Han P."/>
        </authorList>
    </citation>
    <scope>NUCLEOTIDE SEQUENCE [LARGE SCALE GENOMIC DNA]</scope>
    <source>
        <strain evidence="2">Candidatus Nitrospira sp. ZN2</strain>
    </source>
</reference>
<sequence>MKQVLAHQCKKTVPPSTQLQKGKLVQRRRGKGATLNP</sequence>
<gene>
    <name evidence="2" type="ORF">NSPZN2_60128</name>
</gene>
<organism evidence="2 3">
    <name type="scientific">Nitrospira defluvii</name>
    <dbReference type="NCBI Taxonomy" id="330214"/>
    <lineage>
        <taxon>Bacteria</taxon>
        <taxon>Pseudomonadati</taxon>
        <taxon>Nitrospirota</taxon>
        <taxon>Nitrospiria</taxon>
        <taxon>Nitrospirales</taxon>
        <taxon>Nitrospiraceae</taxon>
        <taxon>Nitrospira</taxon>
    </lineage>
</organism>
<evidence type="ECO:0000313" key="3">
    <source>
        <dbReference type="Proteomes" id="UP000675880"/>
    </source>
</evidence>
<evidence type="ECO:0000256" key="1">
    <source>
        <dbReference type="SAM" id="MobiDB-lite"/>
    </source>
</evidence>
<keyword evidence="3" id="KW-1185">Reference proteome</keyword>
<dbReference type="EMBL" id="CAJNBJ010000019">
    <property type="protein sequence ID" value="CAE6793626.1"/>
    <property type="molecule type" value="Genomic_DNA"/>
</dbReference>
<proteinExistence type="predicted"/>
<dbReference type="Proteomes" id="UP000675880">
    <property type="component" value="Unassembled WGS sequence"/>
</dbReference>
<name>A0ABN7MBX6_9BACT</name>
<feature type="region of interest" description="Disordered" evidence="1">
    <location>
        <begin position="1"/>
        <end position="37"/>
    </location>
</feature>